<name>A0AAN4W2M0_9BACT</name>
<sequence length="75" mass="8611">MKEKLIRKRIELILDHDQEGILENVNIRSDISPEKMLEVLGLVVENLISAIPEEMINAMDVDIQEILEVIKSSQK</sequence>
<dbReference type="EMBL" id="BQKE01000003">
    <property type="protein sequence ID" value="GJM63483.1"/>
    <property type="molecule type" value="Genomic_DNA"/>
</dbReference>
<accession>A0AAN4W2M0</accession>
<dbReference type="RefSeq" id="WP_060689322.1">
    <property type="nucleotide sequence ID" value="NZ_BQKE01000003.1"/>
</dbReference>
<evidence type="ECO:0000313" key="1">
    <source>
        <dbReference type="EMBL" id="GJM63483.1"/>
    </source>
</evidence>
<proteinExistence type="predicted"/>
<gene>
    <name evidence="1" type="ORF">PEDI_40350</name>
</gene>
<dbReference type="Proteomes" id="UP001310022">
    <property type="component" value="Unassembled WGS sequence"/>
</dbReference>
<evidence type="ECO:0000313" key="2">
    <source>
        <dbReference type="Proteomes" id="UP001310022"/>
    </source>
</evidence>
<dbReference type="AlphaFoldDB" id="A0AAN4W2M0"/>
<keyword evidence="2" id="KW-1185">Reference proteome</keyword>
<comment type="caution">
    <text evidence="1">The sequence shown here is derived from an EMBL/GenBank/DDBJ whole genome shotgun (WGS) entry which is preliminary data.</text>
</comment>
<reference evidence="1 2" key="1">
    <citation type="submission" date="2021-12" db="EMBL/GenBank/DDBJ databases">
        <title>Genome sequencing of bacteria with rrn-lacking chromosome and rrn-plasmid.</title>
        <authorList>
            <person name="Anda M."/>
            <person name="Iwasaki W."/>
        </authorList>
    </citation>
    <scope>NUCLEOTIDE SEQUENCE [LARGE SCALE GENOMIC DNA]</scope>
    <source>
        <strain evidence="1 2">NBRC 15940</strain>
    </source>
</reference>
<protein>
    <submittedName>
        <fullName evidence="1">Uncharacterized protein</fullName>
    </submittedName>
</protein>
<organism evidence="1 2">
    <name type="scientific">Persicobacter diffluens</name>
    <dbReference type="NCBI Taxonomy" id="981"/>
    <lineage>
        <taxon>Bacteria</taxon>
        <taxon>Pseudomonadati</taxon>
        <taxon>Bacteroidota</taxon>
        <taxon>Cytophagia</taxon>
        <taxon>Cytophagales</taxon>
        <taxon>Persicobacteraceae</taxon>
        <taxon>Persicobacter</taxon>
    </lineage>
</organism>